<dbReference type="PANTHER" id="PTHR35526">
    <property type="entry name" value="ANTI-SIGMA-F FACTOR RSBW-RELATED"/>
    <property type="match status" value="1"/>
</dbReference>
<keyword evidence="3" id="KW-0067">ATP-binding</keyword>
<dbReference type="InterPro" id="IPR050267">
    <property type="entry name" value="Anti-sigma-factor_SerPK"/>
</dbReference>
<dbReference type="PANTHER" id="PTHR35526:SF3">
    <property type="entry name" value="ANTI-SIGMA-F FACTOR RSBW"/>
    <property type="match status" value="1"/>
</dbReference>
<keyword evidence="1" id="KW-0808">Transferase</keyword>
<reference evidence="4" key="1">
    <citation type="journal article" date="2019" name="Int. J. Syst. Evol. Microbiol.">
        <title>The Global Catalogue of Microorganisms (GCM) 10K type strain sequencing project: providing services to taxonomists for standard genome sequencing and annotation.</title>
        <authorList>
            <consortium name="The Broad Institute Genomics Platform"/>
            <consortium name="The Broad Institute Genome Sequencing Center for Infectious Disease"/>
            <person name="Wu L."/>
            <person name="Ma J."/>
        </authorList>
    </citation>
    <scope>NUCLEOTIDE SEQUENCE [LARGE SCALE GENOMIC DNA]</scope>
    <source>
        <strain evidence="4">JCM 10083</strain>
    </source>
</reference>
<dbReference type="RefSeq" id="WP_386273115.1">
    <property type="nucleotide sequence ID" value="NZ_JBHSIJ010000002.1"/>
</dbReference>
<dbReference type="SUPFAM" id="SSF55874">
    <property type="entry name" value="ATPase domain of HSP90 chaperone/DNA topoisomerase II/histidine kinase"/>
    <property type="match status" value="1"/>
</dbReference>
<dbReference type="CDD" id="cd16936">
    <property type="entry name" value="HATPase_RsbW-like"/>
    <property type="match status" value="1"/>
</dbReference>
<sequence>MRRRPELACRRGPAAEYVRPGRPVTTVRLRRLLHGLGEPAARAVRAARVRRASWTLSPHVSSTPMARRLVRAQLTDWGYDGESDIAELLVSELFTNALRHGRGAPIITLSLREGTLRCEVEDESPAPLQVREAPGTDENGRGLLLVDTLSRSWGTGRTRTGRPGKTVWFELPAHPAYQAF</sequence>
<dbReference type="Gene3D" id="3.30.565.10">
    <property type="entry name" value="Histidine kinase-like ATPase, C-terminal domain"/>
    <property type="match status" value="1"/>
</dbReference>
<dbReference type="Pfam" id="PF13581">
    <property type="entry name" value="HATPase_c_2"/>
    <property type="match status" value="1"/>
</dbReference>
<dbReference type="InterPro" id="IPR003594">
    <property type="entry name" value="HATPase_dom"/>
</dbReference>
<comment type="caution">
    <text evidence="3">The sequence shown here is derived from an EMBL/GenBank/DDBJ whole genome shotgun (WGS) entry which is preliminary data.</text>
</comment>
<accession>A0ABW2TAZ4</accession>
<keyword evidence="1" id="KW-0723">Serine/threonine-protein kinase</keyword>
<evidence type="ECO:0000256" key="1">
    <source>
        <dbReference type="ARBA" id="ARBA00022527"/>
    </source>
</evidence>
<keyword evidence="4" id="KW-1185">Reference proteome</keyword>
<dbReference type="Proteomes" id="UP001596514">
    <property type="component" value="Unassembled WGS sequence"/>
</dbReference>
<dbReference type="GO" id="GO:0005524">
    <property type="term" value="F:ATP binding"/>
    <property type="evidence" value="ECO:0007669"/>
    <property type="project" value="UniProtKB-KW"/>
</dbReference>
<dbReference type="InterPro" id="IPR036890">
    <property type="entry name" value="HATPase_C_sf"/>
</dbReference>
<name>A0ABW2TAZ4_9ACTN</name>
<evidence type="ECO:0000259" key="2">
    <source>
        <dbReference type="Pfam" id="PF13581"/>
    </source>
</evidence>
<keyword evidence="3" id="KW-0547">Nucleotide-binding</keyword>
<keyword evidence="1" id="KW-0418">Kinase</keyword>
<protein>
    <submittedName>
        <fullName evidence="3">ATP-binding protein</fullName>
    </submittedName>
</protein>
<dbReference type="EMBL" id="JBHTEE010000001">
    <property type="protein sequence ID" value="MFC7605252.1"/>
    <property type="molecule type" value="Genomic_DNA"/>
</dbReference>
<feature type="domain" description="Histidine kinase/HSP90-like ATPase" evidence="2">
    <location>
        <begin position="64"/>
        <end position="169"/>
    </location>
</feature>
<organism evidence="3 4">
    <name type="scientific">Streptosporangium amethystogenes subsp. fukuiense</name>
    <dbReference type="NCBI Taxonomy" id="698418"/>
    <lineage>
        <taxon>Bacteria</taxon>
        <taxon>Bacillati</taxon>
        <taxon>Actinomycetota</taxon>
        <taxon>Actinomycetes</taxon>
        <taxon>Streptosporangiales</taxon>
        <taxon>Streptosporangiaceae</taxon>
        <taxon>Streptosporangium</taxon>
    </lineage>
</organism>
<evidence type="ECO:0000313" key="3">
    <source>
        <dbReference type="EMBL" id="MFC7605252.1"/>
    </source>
</evidence>
<evidence type="ECO:0000313" key="4">
    <source>
        <dbReference type="Proteomes" id="UP001596514"/>
    </source>
</evidence>
<gene>
    <name evidence="3" type="ORF">ACFQVD_34645</name>
</gene>
<proteinExistence type="predicted"/>